<evidence type="ECO:0000313" key="1">
    <source>
        <dbReference type="EMBL" id="KAK4036910.1"/>
    </source>
</evidence>
<accession>A0ABR0B5D4</accession>
<reference evidence="1 2" key="1">
    <citation type="journal article" date="2023" name="Nucleic Acids Res.">
        <title>The hologenome of Daphnia magna reveals possible DNA methylation and microbiome-mediated evolution of the host genome.</title>
        <authorList>
            <person name="Chaturvedi A."/>
            <person name="Li X."/>
            <person name="Dhandapani V."/>
            <person name="Marshall H."/>
            <person name="Kissane S."/>
            <person name="Cuenca-Cambronero M."/>
            <person name="Asole G."/>
            <person name="Calvet F."/>
            <person name="Ruiz-Romero M."/>
            <person name="Marangio P."/>
            <person name="Guigo R."/>
            <person name="Rago D."/>
            <person name="Mirbahai L."/>
            <person name="Eastwood N."/>
            <person name="Colbourne J.K."/>
            <person name="Zhou J."/>
            <person name="Mallon E."/>
            <person name="Orsini L."/>
        </authorList>
    </citation>
    <scope>NUCLEOTIDE SEQUENCE [LARGE SCALE GENOMIC DNA]</scope>
    <source>
        <strain evidence="1">LRV0_1</strain>
    </source>
</reference>
<gene>
    <name evidence="1" type="ORF">OUZ56_028952</name>
</gene>
<proteinExistence type="predicted"/>
<dbReference type="EMBL" id="JAOYFB010000040">
    <property type="protein sequence ID" value="KAK4036910.1"/>
    <property type="molecule type" value="Genomic_DNA"/>
</dbReference>
<evidence type="ECO:0000313" key="2">
    <source>
        <dbReference type="Proteomes" id="UP001234178"/>
    </source>
</evidence>
<organism evidence="1 2">
    <name type="scientific">Daphnia magna</name>
    <dbReference type="NCBI Taxonomy" id="35525"/>
    <lineage>
        <taxon>Eukaryota</taxon>
        <taxon>Metazoa</taxon>
        <taxon>Ecdysozoa</taxon>
        <taxon>Arthropoda</taxon>
        <taxon>Crustacea</taxon>
        <taxon>Branchiopoda</taxon>
        <taxon>Diplostraca</taxon>
        <taxon>Cladocera</taxon>
        <taxon>Anomopoda</taxon>
        <taxon>Daphniidae</taxon>
        <taxon>Daphnia</taxon>
    </lineage>
</organism>
<name>A0ABR0B5D4_9CRUS</name>
<keyword evidence="2" id="KW-1185">Reference proteome</keyword>
<comment type="caution">
    <text evidence="1">The sequence shown here is derived from an EMBL/GenBank/DDBJ whole genome shotgun (WGS) entry which is preliminary data.</text>
</comment>
<protein>
    <submittedName>
        <fullName evidence="1">Uncharacterized protein</fullName>
    </submittedName>
</protein>
<dbReference type="Proteomes" id="UP001234178">
    <property type="component" value="Unassembled WGS sequence"/>
</dbReference>
<sequence>MIIKDDANPSKLQTNNQNSSFTLYHLIVGKKEKGFAKCLNDMLNYHHGWDCIVQLLNRSIITSADSFYLPFQSFQYSLYSELPVFSLPIFPEIVYTDTAMRMFVSKAMGNLFVIFIHKLTPRARFWFQLTPRFNWSHPPYKISTKLKVSGAIPTMIVISRYNRKGTLSAIPKTGGCSVKGPKIPRQV</sequence>